<dbReference type="InterPro" id="IPR018389">
    <property type="entry name" value="DctP_fam"/>
</dbReference>
<dbReference type="OrthoDB" id="9780733at2"/>
<evidence type="ECO:0000313" key="6">
    <source>
        <dbReference type="EMBL" id="EAQ06995.1"/>
    </source>
</evidence>
<keyword evidence="2" id="KW-0732">Signal</keyword>
<dbReference type="STRING" id="314232.SKA53_01326"/>
<comment type="caution">
    <text evidence="6">The sequence shown here is derived from an EMBL/GenBank/DDBJ whole genome shotgun (WGS) entry which is preliminary data.</text>
</comment>
<evidence type="ECO:0000313" key="7">
    <source>
        <dbReference type="Proteomes" id="UP000004507"/>
    </source>
</evidence>
<reference evidence="6 7" key="1">
    <citation type="submission" date="2006-01" db="EMBL/GenBank/DDBJ databases">
        <authorList>
            <person name="Hagstrom A."/>
            <person name="Ferriera S."/>
            <person name="Johnson J."/>
            <person name="Kravitz S."/>
            <person name="Halpern A."/>
            <person name="Remington K."/>
            <person name="Beeson K."/>
            <person name="Tran B."/>
            <person name="Rogers Y.-H."/>
            <person name="Friedman R."/>
            <person name="Venter J.C."/>
        </authorList>
    </citation>
    <scope>NUCLEOTIDE SEQUENCE [LARGE SCALE GENOMIC DNA]</scope>
    <source>
        <strain evidence="6 7">SKA53</strain>
    </source>
</reference>
<accession>A3V3D8</accession>
<evidence type="ECO:0000256" key="2">
    <source>
        <dbReference type="ARBA" id="ARBA00022729"/>
    </source>
</evidence>
<protein>
    <submittedName>
        <fullName evidence="6">Hypothetical extracellular solute-binding protein, family 7</fullName>
    </submittedName>
</protein>
<dbReference type="CDD" id="cd13604">
    <property type="entry name" value="PBP2_TRAP_ketoacid_lactate_like"/>
    <property type="match status" value="1"/>
</dbReference>
<dbReference type="PROSITE" id="PS51318">
    <property type="entry name" value="TAT"/>
    <property type="match status" value="1"/>
</dbReference>
<keyword evidence="7" id="KW-1185">Reference proteome</keyword>
<dbReference type="PANTHER" id="PTHR33376:SF5">
    <property type="entry name" value="EXTRACYTOPLASMIC SOLUTE RECEPTOR PROTEIN"/>
    <property type="match status" value="1"/>
</dbReference>
<evidence type="ECO:0000256" key="4">
    <source>
        <dbReference type="PIRSR" id="PIRSR039026-1"/>
    </source>
</evidence>
<dbReference type="Pfam" id="PF03480">
    <property type="entry name" value="DctP"/>
    <property type="match status" value="1"/>
</dbReference>
<gene>
    <name evidence="6" type="ORF">SKA53_01326</name>
</gene>
<organism evidence="6 7">
    <name type="scientific">Yoonia vestfoldensis SKA53</name>
    <dbReference type="NCBI Taxonomy" id="314232"/>
    <lineage>
        <taxon>Bacteria</taxon>
        <taxon>Pseudomonadati</taxon>
        <taxon>Pseudomonadota</taxon>
        <taxon>Alphaproteobacteria</taxon>
        <taxon>Rhodobacterales</taxon>
        <taxon>Paracoccaceae</taxon>
        <taxon>Yoonia</taxon>
    </lineage>
</organism>
<dbReference type="InterPro" id="IPR038404">
    <property type="entry name" value="TRAP_DctP_sf"/>
</dbReference>
<dbReference type="GO" id="GO:0031317">
    <property type="term" value="C:tripartite ATP-independent periplasmic transporter complex"/>
    <property type="evidence" value="ECO:0007669"/>
    <property type="project" value="InterPro"/>
</dbReference>
<comment type="subcellular location">
    <subcellularLocation>
        <location evidence="1">Periplasm</location>
    </subcellularLocation>
</comment>
<feature type="binding site" evidence="5">
    <location>
        <position position="233"/>
    </location>
    <ligand>
        <name>Na(+)</name>
        <dbReference type="ChEBI" id="CHEBI:29101"/>
    </ligand>
</feature>
<dbReference type="InterPro" id="IPR026289">
    <property type="entry name" value="SBP_TakP-like"/>
</dbReference>
<name>A3V3D8_9RHOB</name>
<evidence type="ECO:0000256" key="1">
    <source>
        <dbReference type="ARBA" id="ARBA00004418"/>
    </source>
</evidence>
<dbReference type="GO" id="GO:0046872">
    <property type="term" value="F:metal ion binding"/>
    <property type="evidence" value="ECO:0007669"/>
    <property type="project" value="UniProtKB-KW"/>
</dbReference>
<feature type="binding site" evidence="5">
    <location>
        <position position="258"/>
    </location>
    <ligand>
        <name>substrate</name>
    </ligand>
</feature>
<proteinExistence type="predicted"/>
<keyword evidence="3" id="KW-0574">Periplasm</keyword>
<dbReference type="EMBL" id="AAMS01000003">
    <property type="protein sequence ID" value="EAQ06995.1"/>
    <property type="molecule type" value="Genomic_DNA"/>
</dbReference>
<evidence type="ECO:0000256" key="3">
    <source>
        <dbReference type="ARBA" id="ARBA00022764"/>
    </source>
</evidence>
<dbReference type="Gene3D" id="3.40.190.10">
    <property type="entry name" value="Periplasmic binding protein-like II"/>
    <property type="match status" value="1"/>
</dbReference>
<dbReference type="PANTHER" id="PTHR33376">
    <property type="match status" value="1"/>
</dbReference>
<dbReference type="eggNOG" id="COG4663">
    <property type="taxonomic scope" value="Bacteria"/>
</dbReference>
<dbReference type="HOGENOM" id="CLU_036176_0_1_5"/>
<dbReference type="InterPro" id="IPR006311">
    <property type="entry name" value="TAT_signal"/>
</dbReference>
<evidence type="ECO:0000256" key="5">
    <source>
        <dbReference type="PIRSR" id="PIRSR039026-2"/>
    </source>
</evidence>
<keyword evidence="5" id="KW-0479">Metal-binding</keyword>
<dbReference type="Proteomes" id="UP000004507">
    <property type="component" value="Unassembled WGS sequence"/>
</dbReference>
<dbReference type="RefSeq" id="WP_007204225.1">
    <property type="nucleotide sequence ID" value="NZ_CH672414.1"/>
</dbReference>
<dbReference type="GO" id="GO:0042597">
    <property type="term" value="C:periplasmic space"/>
    <property type="evidence" value="ECO:0007669"/>
    <property type="project" value="UniProtKB-SubCell"/>
</dbReference>
<feature type="binding site" evidence="5">
    <location>
        <position position="232"/>
    </location>
    <ligand>
        <name>substrate</name>
    </ligand>
</feature>
<feature type="binding site" evidence="4">
    <location>
        <position position="195"/>
    </location>
    <ligand>
        <name>substrate</name>
    </ligand>
</feature>
<dbReference type="PIRSF" id="PIRSF039026">
    <property type="entry name" value="SiaP"/>
    <property type="match status" value="1"/>
</dbReference>
<dbReference type="GO" id="GO:0055085">
    <property type="term" value="P:transmembrane transport"/>
    <property type="evidence" value="ECO:0007669"/>
    <property type="project" value="InterPro"/>
</dbReference>
<dbReference type="Gene3D" id="3.40.190.170">
    <property type="entry name" value="Bacterial extracellular solute-binding protein, family 7"/>
    <property type="match status" value="1"/>
</dbReference>
<dbReference type="AlphaFoldDB" id="A3V3D8"/>
<feature type="binding site" evidence="4">
    <location>
        <position position="174"/>
    </location>
    <ligand>
        <name>substrate</name>
    </ligand>
</feature>
<sequence length="384" mass="41224">MTDAAKDKTMLNAPSTAKAMSRRRALLGCGAALTGAAALAAPAIAQGAPRILRLASSWPAGLGGLADSATRLAEQINIVSDGRYHIELYWPGELVPAFGVHDAVGAGEVDLYHSAEYYFQNKHRGFNFFTTVPLGLTTPEQTAWTKFGGGQALWDELNARYNVKAIACGGTGIQMGGWFNKEILTTDDFEGLIMRLPGLGAQVLAAMGATAVSLPADGIVSALFEGSIDATEWVGPYNDLQFGFQKLLTTYIYPGFHEPGTMASFGMNLDLWNSLDARDRALFETICDAELTSHTADFYGNNGIALVQLLAESGVQPTRLPDDVWNELSRVSFDVTASVANDDDLGRRIVESYEAYRALVNGAGAISQTEYFARRGAVDLFADL</sequence>